<accession>A0A6A4FDU4</accession>
<gene>
    <name evidence="1" type="ORF">PR003_g10986</name>
</gene>
<evidence type="ECO:0000313" key="1">
    <source>
        <dbReference type="EMBL" id="KAE9339481.1"/>
    </source>
</evidence>
<dbReference type="Proteomes" id="UP000434957">
    <property type="component" value="Unassembled WGS sequence"/>
</dbReference>
<dbReference type="EMBL" id="QXFT01000617">
    <property type="protein sequence ID" value="KAE9339481.1"/>
    <property type="molecule type" value="Genomic_DNA"/>
</dbReference>
<sequence>MLLLLPAPQHTPHGCVRDSPAFDRGLYSVSRAFSAAARRRDVFASVLGKHARNMIAYFGSIVGVTKLEDNYNQILAERGDRLWDTGVVKEFAS</sequence>
<name>A0A6A4FDU4_9STRA</name>
<reference evidence="1 2" key="1">
    <citation type="submission" date="2018-08" db="EMBL/GenBank/DDBJ databases">
        <title>Genomic investigation of the strawberry pathogen Phytophthora fragariae indicates pathogenicity is determined by transcriptional variation in three key races.</title>
        <authorList>
            <person name="Adams T.M."/>
            <person name="Armitage A.D."/>
            <person name="Sobczyk M.K."/>
            <person name="Bates H.J."/>
            <person name="Dunwell J.M."/>
            <person name="Nellist C.F."/>
            <person name="Harrison R.J."/>
        </authorList>
    </citation>
    <scope>NUCLEOTIDE SEQUENCE [LARGE SCALE GENOMIC DNA]</scope>
    <source>
        <strain evidence="1 2">SCRP333</strain>
    </source>
</reference>
<dbReference type="AlphaFoldDB" id="A0A6A4FDU4"/>
<keyword evidence="2" id="KW-1185">Reference proteome</keyword>
<organism evidence="1 2">
    <name type="scientific">Phytophthora rubi</name>
    <dbReference type="NCBI Taxonomy" id="129364"/>
    <lineage>
        <taxon>Eukaryota</taxon>
        <taxon>Sar</taxon>
        <taxon>Stramenopiles</taxon>
        <taxon>Oomycota</taxon>
        <taxon>Peronosporomycetes</taxon>
        <taxon>Peronosporales</taxon>
        <taxon>Peronosporaceae</taxon>
        <taxon>Phytophthora</taxon>
    </lineage>
</organism>
<protein>
    <submittedName>
        <fullName evidence="1">Uncharacterized protein</fullName>
    </submittedName>
</protein>
<comment type="caution">
    <text evidence="1">The sequence shown here is derived from an EMBL/GenBank/DDBJ whole genome shotgun (WGS) entry which is preliminary data.</text>
</comment>
<proteinExistence type="predicted"/>
<evidence type="ECO:0000313" key="2">
    <source>
        <dbReference type="Proteomes" id="UP000434957"/>
    </source>
</evidence>